<feature type="chain" id="PRO_5046581777" evidence="8">
    <location>
        <begin position="19"/>
        <end position="394"/>
    </location>
</feature>
<proteinExistence type="inferred from homology"/>
<dbReference type="InterPro" id="IPR008844">
    <property type="entry name" value="Spore_GerAC-like"/>
</dbReference>
<evidence type="ECO:0000256" key="7">
    <source>
        <dbReference type="ARBA" id="ARBA00023288"/>
    </source>
</evidence>
<dbReference type="Proteomes" id="UP001519345">
    <property type="component" value="Unassembled WGS sequence"/>
</dbReference>
<dbReference type="InterPro" id="IPR046953">
    <property type="entry name" value="Spore_GerAC-like_C"/>
</dbReference>
<dbReference type="Gene3D" id="3.30.300.210">
    <property type="entry name" value="Nutrient germinant receptor protein C, domain 3"/>
    <property type="match status" value="1"/>
</dbReference>
<keyword evidence="12" id="KW-1185">Reference proteome</keyword>
<evidence type="ECO:0000256" key="8">
    <source>
        <dbReference type="SAM" id="SignalP"/>
    </source>
</evidence>
<reference evidence="11 12" key="1">
    <citation type="submission" date="2021-03" db="EMBL/GenBank/DDBJ databases">
        <title>Genomic Encyclopedia of Type Strains, Phase IV (KMG-IV): sequencing the most valuable type-strain genomes for metagenomic binning, comparative biology and taxonomic classification.</title>
        <authorList>
            <person name="Goeker M."/>
        </authorList>
    </citation>
    <scope>NUCLEOTIDE SEQUENCE [LARGE SCALE GENOMIC DNA]</scope>
    <source>
        <strain evidence="11 12">DSM 25609</strain>
    </source>
</reference>
<comment type="similarity">
    <text evidence="2">Belongs to the GerABKC lipoprotein family.</text>
</comment>
<dbReference type="RefSeq" id="WP_209463578.1">
    <property type="nucleotide sequence ID" value="NZ_CP110224.1"/>
</dbReference>
<evidence type="ECO:0000256" key="6">
    <source>
        <dbReference type="ARBA" id="ARBA00023139"/>
    </source>
</evidence>
<gene>
    <name evidence="11" type="ORF">J2Z83_002573</name>
</gene>
<evidence type="ECO:0000259" key="10">
    <source>
        <dbReference type="Pfam" id="PF25198"/>
    </source>
</evidence>
<evidence type="ECO:0000256" key="2">
    <source>
        <dbReference type="ARBA" id="ARBA00007886"/>
    </source>
</evidence>
<evidence type="ECO:0000313" key="11">
    <source>
        <dbReference type="EMBL" id="MBP1970452.1"/>
    </source>
</evidence>
<dbReference type="Pfam" id="PF25198">
    <property type="entry name" value="Spore_GerAC_N"/>
    <property type="match status" value="1"/>
</dbReference>
<dbReference type="EMBL" id="JAGGKX010000013">
    <property type="protein sequence ID" value="MBP1970452.1"/>
    <property type="molecule type" value="Genomic_DNA"/>
</dbReference>
<evidence type="ECO:0000256" key="5">
    <source>
        <dbReference type="ARBA" id="ARBA00023136"/>
    </source>
</evidence>
<dbReference type="NCBIfam" id="TIGR02887">
    <property type="entry name" value="spore_ger_x_C"/>
    <property type="match status" value="1"/>
</dbReference>
<comment type="caution">
    <text evidence="11">The sequence shown here is derived from an EMBL/GenBank/DDBJ whole genome shotgun (WGS) entry which is preliminary data.</text>
</comment>
<evidence type="ECO:0000313" key="12">
    <source>
        <dbReference type="Proteomes" id="UP001519345"/>
    </source>
</evidence>
<evidence type="ECO:0000256" key="1">
    <source>
        <dbReference type="ARBA" id="ARBA00004635"/>
    </source>
</evidence>
<name>A0ABS4IHM8_9BACI</name>
<dbReference type="Pfam" id="PF05504">
    <property type="entry name" value="Spore_GerAC"/>
    <property type="match status" value="1"/>
</dbReference>
<sequence>MNKRIFILISCMMMMILAGCWDEGAIEERGFIIGTAIDMVGEGESDDYITATNQIAVPAALGGTVEGGGDQQAYENISINGRSLIAIGREMATTTSRTPFYEHLMVVVVSEEVASEPGLFASLMDFYIRDHEMRREIKVLIAEEEAHGILNVVPNHADLPARYITDILENNELIIDILAPIRMGDIHDFLLSGSSYAIPKVKYRSDQDIQSTGSSVFHGISNTMVGVLDGDETKGLNFIRDDVNGGTIEFEVNDRLMAYEIQNASRSITIHAEDEENITIKIDIESEGTVAEMFGTEDLLEADYLKKIEEHVGKRIEELAMDAIAKGQGELGVDIFGFDRELRQSHYAIWEAIEDDWDHGENIFQESSIDVSANAIVRTTGATNRVKDPEEGDQ</sequence>
<keyword evidence="6" id="KW-0564">Palmitate</keyword>
<feature type="domain" description="Spore germination protein N-terminal" evidence="10">
    <location>
        <begin position="26"/>
        <end position="202"/>
    </location>
</feature>
<organism evidence="11 12">
    <name type="scientific">Virgibacillus natechei</name>
    <dbReference type="NCBI Taxonomy" id="1216297"/>
    <lineage>
        <taxon>Bacteria</taxon>
        <taxon>Bacillati</taxon>
        <taxon>Bacillota</taxon>
        <taxon>Bacilli</taxon>
        <taxon>Bacillales</taxon>
        <taxon>Bacillaceae</taxon>
        <taxon>Virgibacillus</taxon>
    </lineage>
</organism>
<comment type="subcellular location">
    <subcellularLocation>
        <location evidence="1">Membrane</location>
        <topology evidence="1">Lipid-anchor</topology>
    </subcellularLocation>
</comment>
<evidence type="ECO:0000259" key="9">
    <source>
        <dbReference type="Pfam" id="PF05504"/>
    </source>
</evidence>
<keyword evidence="4 8" id="KW-0732">Signal</keyword>
<evidence type="ECO:0000256" key="4">
    <source>
        <dbReference type="ARBA" id="ARBA00022729"/>
    </source>
</evidence>
<dbReference type="InterPro" id="IPR038501">
    <property type="entry name" value="Spore_GerAC_C_sf"/>
</dbReference>
<feature type="signal peptide" evidence="8">
    <location>
        <begin position="1"/>
        <end position="18"/>
    </location>
</feature>
<dbReference type="PANTHER" id="PTHR35789:SF1">
    <property type="entry name" value="SPORE GERMINATION PROTEIN B3"/>
    <property type="match status" value="1"/>
</dbReference>
<protein>
    <submittedName>
        <fullName evidence="11">Spore germination protein</fullName>
    </submittedName>
</protein>
<keyword evidence="3" id="KW-0309">Germination</keyword>
<dbReference type="InterPro" id="IPR057336">
    <property type="entry name" value="GerAC_N"/>
</dbReference>
<feature type="domain" description="Spore germination GerAC-like C-terminal" evidence="9">
    <location>
        <begin position="212"/>
        <end position="381"/>
    </location>
</feature>
<keyword evidence="5" id="KW-0472">Membrane</keyword>
<keyword evidence="7" id="KW-0449">Lipoprotein</keyword>
<evidence type="ECO:0000256" key="3">
    <source>
        <dbReference type="ARBA" id="ARBA00022544"/>
    </source>
</evidence>
<dbReference type="PANTHER" id="PTHR35789">
    <property type="entry name" value="SPORE GERMINATION PROTEIN B3"/>
    <property type="match status" value="1"/>
</dbReference>
<dbReference type="PROSITE" id="PS51257">
    <property type="entry name" value="PROKAR_LIPOPROTEIN"/>
    <property type="match status" value="1"/>
</dbReference>
<accession>A0ABS4IHM8</accession>